<dbReference type="InterPro" id="IPR023198">
    <property type="entry name" value="PGP-like_dom2"/>
</dbReference>
<reference evidence="2" key="1">
    <citation type="submission" date="2016-10" db="EMBL/GenBank/DDBJ databases">
        <authorList>
            <person name="Varghese N."/>
            <person name="Submissions S."/>
        </authorList>
    </citation>
    <scope>NUCLEOTIDE SEQUENCE [LARGE SCALE GENOMIC DNA]</scope>
    <source>
        <strain evidence="2">CGMCC 1.3431</strain>
    </source>
</reference>
<keyword evidence="2" id="KW-1185">Reference proteome</keyword>
<evidence type="ECO:0000313" key="1">
    <source>
        <dbReference type="EMBL" id="SCW36968.1"/>
    </source>
</evidence>
<dbReference type="Pfam" id="PF13419">
    <property type="entry name" value="HAD_2"/>
    <property type="match status" value="1"/>
</dbReference>
<dbReference type="Proteomes" id="UP000199150">
    <property type="component" value="Unassembled WGS sequence"/>
</dbReference>
<dbReference type="OrthoDB" id="9793014at2"/>
<proteinExistence type="predicted"/>
<organism evidence="1 2">
    <name type="scientific">Asticcacaulis taihuensis</name>
    <dbReference type="NCBI Taxonomy" id="260084"/>
    <lineage>
        <taxon>Bacteria</taxon>
        <taxon>Pseudomonadati</taxon>
        <taxon>Pseudomonadota</taxon>
        <taxon>Alphaproteobacteria</taxon>
        <taxon>Caulobacterales</taxon>
        <taxon>Caulobacteraceae</taxon>
        <taxon>Asticcacaulis</taxon>
    </lineage>
</organism>
<dbReference type="PANTHER" id="PTHR43481">
    <property type="entry name" value="FRUCTOSE-1-PHOSPHATE PHOSPHATASE"/>
    <property type="match status" value="1"/>
</dbReference>
<gene>
    <name evidence="1" type="ORF">SAMN02927928_0745</name>
</gene>
<dbReference type="Gene3D" id="1.10.150.240">
    <property type="entry name" value="Putative phosphatase, domain 2"/>
    <property type="match status" value="1"/>
</dbReference>
<dbReference type="InterPro" id="IPR051806">
    <property type="entry name" value="HAD-like_SPP"/>
</dbReference>
<dbReference type="InterPro" id="IPR023214">
    <property type="entry name" value="HAD_sf"/>
</dbReference>
<dbReference type="InterPro" id="IPR036412">
    <property type="entry name" value="HAD-like_sf"/>
</dbReference>
<dbReference type="EMBL" id="FMTS01000001">
    <property type="protein sequence ID" value="SCW36968.1"/>
    <property type="molecule type" value="Genomic_DNA"/>
</dbReference>
<protein>
    <submittedName>
        <fullName evidence="1">Haloacid dehalogenase superfamily, subfamily IA, variant 3 with third motif having DD or ED</fullName>
    </submittedName>
</protein>
<dbReference type="RefSeq" id="WP_090646013.1">
    <property type="nucleotide sequence ID" value="NZ_CBCRYE010000001.1"/>
</dbReference>
<dbReference type="PANTHER" id="PTHR43481:SF4">
    <property type="entry name" value="GLYCEROL-1-PHOSPHATE PHOSPHOHYDROLASE 1-RELATED"/>
    <property type="match status" value="1"/>
</dbReference>
<sequence length="202" mass="22595">MTMPASLPADIEAIIFDCDGTLADTFGAHFRAFRDILADYQVAFDAEFYHARLGLSRYQLLEDLKQTQGKPFDEQAVAERNTAAFLKHLSAIRPIPYTHDILRSQYGRLKLAVASGGQRPIVEATLKAIGVRDMLDCLVTIEDTGVGKPAPDLYLLAAEQIKVDPRFVLAYEDSDEGMEAAERAGMRVIDIRPFYRTDPARW</sequence>
<name>A0A1G4PY07_9CAUL</name>
<accession>A0A1G4PY07</accession>
<dbReference type="InterPro" id="IPR006439">
    <property type="entry name" value="HAD-SF_hydro_IA"/>
</dbReference>
<dbReference type="Gene3D" id="3.40.50.1000">
    <property type="entry name" value="HAD superfamily/HAD-like"/>
    <property type="match status" value="1"/>
</dbReference>
<dbReference type="SFLD" id="SFLDS00003">
    <property type="entry name" value="Haloacid_Dehalogenase"/>
    <property type="match status" value="1"/>
</dbReference>
<dbReference type="NCBIfam" id="TIGR01509">
    <property type="entry name" value="HAD-SF-IA-v3"/>
    <property type="match status" value="1"/>
</dbReference>
<dbReference type="CDD" id="cd07505">
    <property type="entry name" value="HAD_BPGM-like"/>
    <property type="match status" value="1"/>
</dbReference>
<dbReference type="SFLD" id="SFLDG01129">
    <property type="entry name" value="C1.5:_HAD__Beta-PGM__Phosphata"/>
    <property type="match status" value="1"/>
</dbReference>
<dbReference type="STRING" id="260084.SAMN02927928_0745"/>
<evidence type="ECO:0000313" key="2">
    <source>
        <dbReference type="Proteomes" id="UP000199150"/>
    </source>
</evidence>
<dbReference type="AlphaFoldDB" id="A0A1G4PY07"/>
<dbReference type="InterPro" id="IPR041492">
    <property type="entry name" value="HAD_2"/>
</dbReference>
<dbReference type="SUPFAM" id="SSF56784">
    <property type="entry name" value="HAD-like"/>
    <property type="match status" value="1"/>
</dbReference>
<dbReference type="GO" id="GO:0050308">
    <property type="term" value="F:sugar-phosphatase activity"/>
    <property type="evidence" value="ECO:0007669"/>
    <property type="project" value="TreeGrafter"/>
</dbReference>